<evidence type="ECO:0000313" key="2">
    <source>
        <dbReference type="Proteomes" id="UP001054821"/>
    </source>
</evidence>
<reference evidence="1 2" key="1">
    <citation type="journal article" date="2022" name="G3 (Bethesda)">
        <title>Whole-genome sequence and methylome profiling of the almond [Prunus dulcis (Mill.) D.A. Webb] cultivar 'Nonpareil'.</title>
        <authorList>
            <person name="D'Amico-Willman K.M."/>
            <person name="Ouma W.Z."/>
            <person name="Meulia T."/>
            <person name="Sideli G.M."/>
            <person name="Gradziel T.M."/>
            <person name="Fresnedo-Ramirez J."/>
        </authorList>
    </citation>
    <scope>NUCLEOTIDE SEQUENCE [LARGE SCALE GENOMIC DNA]</scope>
    <source>
        <strain evidence="1">Clone GOH B32 T37-40</strain>
    </source>
</reference>
<keyword evidence="2" id="KW-1185">Reference proteome</keyword>
<name>A0AAD4V4T0_PRUDU</name>
<dbReference type="EMBL" id="JAJFAZ020000007">
    <property type="protein sequence ID" value="KAI5318303.1"/>
    <property type="molecule type" value="Genomic_DNA"/>
</dbReference>
<sequence length="106" mass="11295">MNSDLLAPITEEEVKAAAVQLGVWKAATVGAVTTGLRQEQRGLACGYVSWPGGGLPEVDMWHSVLALEGVALGGCWSLAIKFALNRNFIDIILETDLKILMDGVRG</sequence>
<accession>A0AAD4V4T0</accession>
<comment type="caution">
    <text evidence="1">The sequence shown here is derived from an EMBL/GenBank/DDBJ whole genome shotgun (WGS) entry which is preliminary data.</text>
</comment>
<dbReference type="AlphaFoldDB" id="A0AAD4V4T0"/>
<dbReference type="Proteomes" id="UP001054821">
    <property type="component" value="Chromosome 7"/>
</dbReference>
<protein>
    <submittedName>
        <fullName evidence="1">Uncharacterized protein</fullName>
    </submittedName>
</protein>
<proteinExistence type="predicted"/>
<gene>
    <name evidence="1" type="ORF">L3X38_038011</name>
</gene>
<evidence type="ECO:0000313" key="1">
    <source>
        <dbReference type="EMBL" id="KAI5318303.1"/>
    </source>
</evidence>
<organism evidence="1 2">
    <name type="scientific">Prunus dulcis</name>
    <name type="common">Almond</name>
    <name type="synonym">Amygdalus dulcis</name>
    <dbReference type="NCBI Taxonomy" id="3755"/>
    <lineage>
        <taxon>Eukaryota</taxon>
        <taxon>Viridiplantae</taxon>
        <taxon>Streptophyta</taxon>
        <taxon>Embryophyta</taxon>
        <taxon>Tracheophyta</taxon>
        <taxon>Spermatophyta</taxon>
        <taxon>Magnoliopsida</taxon>
        <taxon>eudicotyledons</taxon>
        <taxon>Gunneridae</taxon>
        <taxon>Pentapetalae</taxon>
        <taxon>rosids</taxon>
        <taxon>fabids</taxon>
        <taxon>Rosales</taxon>
        <taxon>Rosaceae</taxon>
        <taxon>Amygdaloideae</taxon>
        <taxon>Amygdaleae</taxon>
        <taxon>Prunus</taxon>
    </lineage>
</organism>